<comment type="caution">
    <text evidence="6">The sequence shown here is derived from an EMBL/GenBank/DDBJ whole genome shotgun (WGS) entry which is preliminary data.</text>
</comment>
<sequence>MFENQSTPQAPARPTPVQRRGIERVRAILDAAETLLGEQGYEAATLKAIGERAGIPTASVYHYFSDRTQVDAELLRRHLHEVEQRLTTALSQSAPRTLREAIDTVIDPMIAYFREYPSCVELWFTGRHQALSELVRAFDEAQAEQLRHVLVERGLLPADTPPFVLRFAFEAGRRLFDVAFRYSPSGDDVTIDETRRLVNAYLETYARPTPEEHD</sequence>
<evidence type="ECO:0000256" key="4">
    <source>
        <dbReference type="PROSITE-ProRule" id="PRU00335"/>
    </source>
</evidence>
<dbReference type="InterPro" id="IPR009057">
    <property type="entry name" value="Homeodomain-like_sf"/>
</dbReference>
<keyword evidence="7" id="KW-1185">Reference proteome</keyword>
<reference evidence="6 7" key="1">
    <citation type="submission" date="2018-03" db="EMBL/GenBank/DDBJ databases">
        <title>Actinopolyspora mortivallis from Sahara, screening for active biomolecules.</title>
        <authorList>
            <person name="Selama O."/>
            <person name="Wellington E.M.H."/>
            <person name="Hacene H."/>
        </authorList>
    </citation>
    <scope>NUCLEOTIDE SEQUENCE [LARGE SCALE GENOMIC DNA]</scope>
    <source>
        <strain evidence="6 7">M5A</strain>
    </source>
</reference>
<dbReference type="RefSeq" id="WP_106112222.1">
    <property type="nucleotide sequence ID" value="NZ_PVSR01000001.1"/>
</dbReference>
<dbReference type="PANTHER" id="PTHR30055">
    <property type="entry name" value="HTH-TYPE TRANSCRIPTIONAL REGULATOR RUTR"/>
    <property type="match status" value="1"/>
</dbReference>
<dbReference type="InterPro" id="IPR001647">
    <property type="entry name" value="HTH_TetR"/>
</dbReference>
<dbReference type="GO" id="GO:0000976">
    <property type="term" value="F:transcription cis-regulatory region binding"/>
    <property type="evidence" value="ECO:0007669"/>
    <property type="project" value="TreeGrafter"/>
</dbReference>
<feature type="domain" description="HTH tetR-type" evidence="5">
    <location>
        <begin position="22"/>
        <end position="82"/>
    </location>
</feature>
<evidence type="ECO:0000256" key="2">
    <source>
        <dbReference type="ARBA" id="ARBA00023125"/>
    </source>
</evidence>
<dbReference type="PROSITE" id="PS50977">
    <property type="entry name" value="HTH_TETR_2"/>
    <property type="match status" value="1"/>
</dbReference>
<name>A0A2T0H283_ACTMO</name>
<dbReference type="SUPFAM" id="SSF46689">
    <property type="entry name" value="Homeodomain-like"/>
    <property type="match status" value="1"/>
</dbReference>
<accession>A0A2T0H283</accession>
<evidence type="ECO:0000256" key="3">
    <source>
        <dbReference type="ARBA" id="ARBA00023163"/>
    </source>
</evidence>
<keyword evidence="1" id="KW-0805">Transcription regulation</keyword>
<keyword evidence="3" id="KW-0804">Transcription</keyword>
<proteinExistence type="predicted"/>
<evidence type="ECO:0000313" key="7">
    <source>
        <dbReference type="Proteomes" id="UP000239352"/>
    </source>
</evidence>
<dbReference type="Pfam" id="PF00440">
    <property type="entry name" value="TetR_N"/>
    <property type="match status" value="1"/>
</dbReference>
<dbReference type="Gene3D" id="1.10.357.10">
    <property type="entry name" value="Tetracycline Repressor, domain 2"/>
    <property type="match status" value="1"/>
</dbReference>
<protein>
    <submittedName>
        <fullName evidence="6">TetR family transcriptional regulator</fullName>
    </submittedName>
</protein>
<dbReference type="PANTHER" id="PTHR30055:SF234">
    <property type="entry name" value="HTH-TYPE TRANSCRIPTIONAL REGULATOR BETI"/>
    <property type="match status" value="1"/>
</dbReference>
<gene>
    <name evidence="6" type="ORF">CEP50_02345</name>
</gene>
<feature type="DNA-binding region" description="H-T-H motif" evidence="4">
    <location>
        <begin position="45"/>
        <end position="64"/>
    </location>
</feature>
<evidence type="ECO:0000259" key="5">
    <source>
        <dbReference type="PROSITE" id="PS50977"/>
    </source>
</evidence>
<dbReference type="PRINTS" id="PR00455">
    <property type="entry name" value="HTHTETR"/>
</dbReference>
<dbReference type="EMBL" id="PVSR01000001">
    <property type="protein sequence ID" value="PRW65363.1"/>
    <property type="molecule type" value="Genomic_DNA"/>
</dbReference>
<dbReference type="Proteomes" id="UP000239352">
    <property type="component" value="Unassembled WGS sequence"/>
</dbReference>
<dbReference type="InParanoid" id="A0A2T0H283"/>
<keyword evidence="2 4" id="KW-0238">DNA-binding</keyword>
<dbReference type="Pfam" id="PF17918">
    <property type="entry name" value="TetR_C_15"/>
    <property type="match status" value="1"/>
</dbReference>
<evidence type="ECO:0000256" key="1">
    <source>
        <dbReference type="ARBA" id="ARBA00023015"/>
    </source>
</evidence>
<dbReference type="InterPro" id="IPR041669">
    <property type="entry name" value="TetR_C_15"/>
</dbReference>
<dbReference type="AlphaFoldDB" id="A0A2T0H283"/>
<dbReference type="GO" id="GO:0003700">
    <property type="term" value="F:DNA-binding transcription factor activity"/>
    <property type="evidence" value="ECO:0007669"/>
    <property type="project" value="TreeGrafter"/>
</dbReference>
<evidence type="ECO:0000313" key="6">
    <source>
        <dbReference type="EMBL" id="PRW65363.1"/>
    </source>
</evidence>
<dbReference type="InterPro" id="IPR050109">
    <property type="entry name" value="HTH-type_TetR-like_transc_reg"/>
</dbReference>
<organism evidence="6 7">
    <name type="scientific">Actinopolyspora mortivallis</name>
    <dbReference type="NCBI Taxonomy" id="33906"/>
    <lineage>
        <taxon>Bacteria</taxon>
        <taxon>Bacillati</taxon>
        <taxon>Actinomycetota</taxon>
        <taxon>Actinomycetes</taxon>
        <taxon>Actinopolysporales</taxon>
        <taxon>Actinopolysporaceae</taxon>
        <taxon>Actinopolyspora</taxon>
    </lineage>
</organism>